<dbReference type="RefSeq" id="WP_259543659.1">
    <property type="nucleotide sequence ID" value="NZ_JANLCJ010000585.1"/>
</dbReference>
<name>A0ABT2HBG7_9MICO</name>
<feature type="non-terminal residue" evidence="1">
    <location>
        <position position="1"/>
    </location>
</feature>
<organism evidence="1 2">
    <name type="scientific">Herbiconiux daphne</name>
    <dbReference type="NCBI Taxonomy" id="2970914"/>
    <lineage>
        <taxon>Bacteria</taxon>
        <taxon>Bacillati</taxon>
        <taxon>Actinomycetota</taxon>
        <taxon>Actinomycetes</taxon>
        <taxon>Micrococcales</taxon>
        <taxon>Microbacteriaceae</taxon>
        <taxon>Herbiconiux</taxon>
    </lineage>
</organism>
<sequence>RRDANRLFLREMQELVADMPWLQDVITIHPITGVVRAHIKDHKADKIITSLFLIRNIGNYMNQAVTYRKVRNMGYRPRFAAIIAHKVYANLGFGNSVQYSDQYLGEYNWINPQSFGKNAFLKMMGADKDTEFDFIQKPWAEQRGYRHDGYYRNPPPRTNRANNDVNESYVHDDALAGEWRVFDSRYIVAEAWDWRG</sequence>
<evidence type="ECO:0000313" key="1">
    <source>
        <dbReference type="EMBL" id="MCS5737305.1"/>
    </source>
</evidence>
<comment type="caution">
    <text evidence="1">The sequence shown here is derived from an EMBL/GenBank/DDBJ whole genome shotgun (WGS) entry which is preliminary data.</text>
</comment>
<gene>
    <name evidence="1" type="ORF">N1032_26600</name>
</gene>
<protein>
    <submittedName>
        <fullName evidence="1">Uncharacterized protein</fullName>
    </submittedName>
</protein>
<evidence type="ECO:0000313" key="2">
    <source>
        <dbReference type="Proteomes" id="UP001165586"/>
    </source>
</evidence>
<accession>A0ABT2HBG7</accession>
<proteinExistence type="predicted"/>
<dbReference type="Proteomes" id="UP001165586">
    <property type="component" value="Unassembled WGS sequence"/>
</dbReference>
<reference evidence="1" key="1">
    <citation type="submission" date="2022-08" db="EMBL/GenBank/DDBJ databases">
        <authorList>
            <person name="Deng Y."/>
            <person name="Han X.-F."/>
            <person name="Zhang Y.-Q."/>
        </authorList>
    </citation>
    <scope>NUCLEOTIDE SEQUENCE</scope>
    <source>
        <strain evidence="1">CPCC 203386</strain>
    </source>
</reference>
<feature type="non-terminal residue" evidence="1">
    <location>
        <position position="196"/>
    </location>
</feature>
<keyword evidence="2" id="KW-1185">Reference proteome</keyword>
<dbReference type="EMBL" id="JANLCJ010000585">
    <property type="protein sequence ID" value="MCS5737305.1"/>
    <property type="molecule type" value="Genomic_DNA"/>
</dbReference>